<feature type="transmembrane region" description="Helical" evidence="1">
    <location>
        <begin position="40"/>
        <end position="68"/>
    </location>
</feature>
<evidence type="ECO:0000313" key="4">
    <source>
        <dbReference type="Proteomes" id="UP000467841"/>
    </source>
</evidence>
<keyword evidence="1" id="KW-1133">Transmembrane helix</keyword>
<evidence type="ECO:0008006" key="5">
    <source>
        <dbReference type="Google" id="ProtNLM"/>
    </source>
</evidence>
<protein>
    <recommendedName>
        <fullName evidence="5">Late embryogenesis abundant protein LEA-2 subgroup domain-containing protein</fullName>
    </recommendedName>
</protein>
<organism evidence="2 4">
    <name type="scientific">Microthlaspi erraticum</name>
    <dbReference type="NCBI Taxonomy" id="1685480"/>
    <lineage>
        <taxon>Eukaryota</taxon>
        <taxon>Viridiplantae</taxon>
        <taxon>Streptophyta</taxon>
        <taxon>Embryophyta</taxon>
        <taxon>Tracheophyta</taxon>
        <taxon>Spermatophyta</taxon>
        <taxon>Magnoliopsida</taxon>
        <taxon>eudicotyledons</taxon>
        <taxon>Gunneridae</taxon>
        <taxon>Pentapetalae</taxon>
        <taxon>rosids</taxon>
        <taxon>malvids</taxon>
        <taxon>Brassicales</taxon>
        <taxon>Brassicaceae</taxon>
        <taxon>Coluteocarpeae</taxon>
        <taxon>Microthlaspi</taxon>
    </lineage>
</organism>
<evidence type="ECO:0000313" key="2">
    <source>
        <dbReference type="EMBL" id="CAA7038131.1"/>
    </source>
</evidence>
<name>A0A6D2JNH6_9BRAS</name>
<evidence type="ECO:0000313" key="3">
    <source>
        <dbReference type="EMBL" id="CAA7058707.1"/>
    </source>
</evidence>
<proteinExistence type="predicted"/>
<keyword evidence="4" id="KW-1185">Reference proteome</keyword>
<dbReference type="AlphaFoldDB" id="A0A6D2JNH6"/>
<dbReference type="Proteomes" id="UP000467841">
    <property type="component" value="Unassembled WGS sequence"/>
</dbReference>
<dbReference type="EMBL" id="CACVBM020001729">
    <property type="protein sequence ID" value="CAA7058707.1"/>
    <property type="molecule type" value="Genomic_DNA"/>
</dbReference>
<accession>A0A6D2JNH6</accession>
<dbReference type="OrthoDB" id="1096905at2759"/>
<reference evidence="2 4" key="1">
    <citation type="submission" date="2020-01" db="EMBL/GenBank/DDBJ databases">
        <authorList>
            <person name="Mishra B."/>
        </authorList>
    </citation>
    <scope>NUCLEOTIDE SEQUENCE [LARGE SCALE GENOMIC DNA]</scope>
</reference>
<gene>
    <name evidence="2" type="ORF">MERR_LOCUS25366</name>
    <name evidence="3" type="ORF">MERR_LOCUS45943</name>
</gene>
<evidence type="ECO:0000256" key="1">
    <source>
        <dbReference type="SAM" id="Phobius"/>
    </source>
</evidence>
<dbReference type="EMBL" id="CACVBM020001186">
    <property type="protein sequence ID" value="CAA7038131.1"/>
    <property type="molecule type" value="Genomic_DNA"/>
</dbReference>
<keyword evidence="1" id="KW-0472">Membrane</keyword>
<sequence length="234" mass="25606">MAMSLCSSCGLRSRHCQCREPLSTAGNGNPDVGERAFKLTPASFCICYLAYTLASGCISILVFIPMFFMPLDICRLEVFVDSFSVSNANATVDWNVGFAARNRGKGCEPSLHTIKSRLLRGENLISESSTPDYFGKLVTGKIYEPLSYAVFKTSATPEGLSGVVWDFRVEVASSVLGVTVDGRSDRRDGFLFMTCGDIPVNFTADPAGNVKGSLLGNVRPCEYSFRQEYWDTSF</sequence>
<keyword evidence="1" id="KW-0812">Transmembrane</keyword>